<keyword evidence="5" id="KW-0547">Nucleotide-binding</keyword>
<dbReference type="InterPro" id="IPR001789">
    <property type="entry name" value="Sig_transdc_resp-reg_receiver"/>
</dbReference>
<dbReference type="SUPFAM" id="SSF52172">
    <property type="entry name" value="CheY-like"/>
    <property type="match status" value="1"/>
</dbReference>
<dbReference type="InterPro" id="IPR050401">
    <property type="entry name" value="Cyclic_nucleotide_synthase"/>
</dbReference>
<keyword evidence="6" id="KW-1133">Transmembrane helix</keyword>
<dbReference type="InterPro" id="IPR036097">
    <property type="entry name" value="HisK_dim/P_sf"/>
</dbReference>
<dbReference type="Gene3D" id="1.10.287.130">
    <property type="match status" value="1"/>
</dbReference>
<evidence type="ECO:0000256" key="6">
    <source>
        <dbReference type="ARBA" id="ARBA00022989"/>
    </source>
</evidence>
<dbReference type="EC" id="2.7.13.3" evidence="3"/>
<name>A0A2N9VWC3_9HYPH</name>
<dbReference type="Gene3D" id="3.40.50.2300">
    <property type="match status" value="1"/>
</dbReference>
<dbReference type="CDD" id="cd00082">
    <property type="entry name" value="HisKA"/>
    <property type="match status" value="1"/>
</dbReference>
<evidence type="ECO:0000256" key="8">
    <source>
        <dbReference type="ARBA" id="ARBA00023239"/>
    </source>
</evidence>
<dbReference type="SMART" id="SM00388">
    <property type="entry name" value="HisKA"/>
    <property type="match status" value="1"/>
</dbReference>
<dbReference type="RefSeq" id="WP_100000764.1">
    <property type="nucleotide sequence ID" value="NZ_CP017940.1"/>
</dbReference>
<dbReference type="GO" id="GO:0000166">
    <property type="term" value="F:nucleotide binding"/>
    <property type="evidence" value="ECO:0007669"/>
    <property type="project" value="UniProtKB-KW"/>
</dbReference>
<evidence type="ECO:0000313" key="13">
    <source>
        <dbReference type="Proteomes" id="UP000232163"/>
    </source>
</evidence>
<dbReference type="SMART" id="SM00448">
    <property type="entry name" value="REC"/>
    <property type="match status" value="1"/>
</dbReference>
<evidence type="ECO:0000259" key="11">
    <source>
        <dbReference type="PROSITE" id="PS50125"/>
    </source>
</evidence>
<keyword evidence="13" id="KW-1185">Reference proteome</keyword>
<dbReference type="SUPFAM" id="SSF47384">
    <property type="entry name" value="Homodimeric domain of signal transducing histidine kinase"/>
    <property type="match status" value="1"/>
</dbReference>
<dbReference type="InterPro" id="IPR001054">
    <property type="entry name" value="A/G_cyclase"/>
</dbReference>
<keyword evidence="7" id="KW-0472">Membrane</keyword>
<dbReference type="EMBL" id="MZMT01000035">
    <property type="protein sequence ID" value="PIO43791.1"/>
    <property type="molecule type" value="Genomic_DNA"/>
</dbReference>
<evidence type="ECO:0000256" key="2">
    <source>
        <dbReference type="ARBA" id="ARBA00004370"/>
    </source>
</evidence>
<dbReference type="GO" id="GO:0009190">
    <property type="term" value="P:cyclic nucleotide biosynthetic process"/>
    <property type="evidence" value="ECO:0007669"/>
    <property type="project" value="InterPro"/>
</dbReference>
<evidence type="ECO:0000256" key="4">
    <source>
        <dbReference type="ARBA" id="ARBA00022692"/>
    </source>
</evidence>
<dbReference type="KEGG" id="pht:BLM14_18440"/>
<organism evidence="12 13">
    <name type="scientific">Phyllobacterium zundukense</name>
    <dbReference type="NCBI Taxonomy" id="1867719"/>
    <lineage>
        <taxon>Bacteria</taxon>
        <taxon>Pseudomonadati</taxon>
        <taxon>Pseudomonadota</taxon>
        <taxon>Alphaproteobacteria</taxon>
        <taxon>Hyphomicrobiales</taxon>
        <taxon>Phyllobacteriaceae</taxon>
        <taxon>Phyllobacterium</taxon>
    </lineage>
</organism>
<comment type="subcellular location">
    <subcellularLocation>
        <location evidence="2">Membrane</location>
    </subcellularLocation>
</comment>
<proteinExistence type="predicted"/>
<keyword evidence="8" id="KW-0456">Lyase</keyword>
<evidence type="ECO:0000256" key="3">
    <source>
        <dbReference type="ARBA" id="ARBA00012438"/>
    </source>
</evidence>
<dbReference type="AlphaFoldDB" id="A0A2N9VWC3"/>
<keyword evidence="9" id="KW-0597">Phosphoprotein</keyword>
<dbReference type="PROSITE" id="PS50110">
    <property type="entry name" value="RESPONSE_REGULATORY"/>
    <property type="match status" value="1"/>
</dbReference>
<feature type="domain" description="Response regulatory" evidence="10">
    <location>
        <begin position="177"/>
        <end position="293"/>
    </location>
</feature>
<reference evidence="13" key="1">
    <citation type="journal article" date="2017" name="Int J Environ Stud">
        <title>Does the Miocene-Pliocene relict legume Oxytropis triphylla form nitrogen-fixing nodules with a combination of bacterial strains?</title>
        <authorList>
            <person name="Safronova V."/>
            <person name="Belimov A."/>
            <person name="Sazanova A."/>
            <person name="Kuznetsova I."/>
            <person name="Popova J."/>
            <person name="Andronov E."/>
            <person name="Verkhozina A."/>
            <person name="Tikhonovich I."/>
        </authorList>
    </citation>
    <scope>NUCLEOTIDE SEQUENCE [LARGE SCALE GENOMIC DNA]</scope>
    <source>
        <strain evidence="13">Tri-38</strain>
    </source>
</reference>
<evidence type="ECO:0000256" key="1">
    <source>
        <dbReference type="ARBA" id="ARBA00000085"/>
    </source>
</evidence>
<dbReference type="PANTHER" id="PTHR11920:SF335">
    <property type="entry name" value="GUANYLATE CYCLASE"/>
    <property type="match status" value="1"/>
</dbReference>
<evidence type="ECO:0000313" key="12">
    <source>
        <dbReference type="EMBL" id="PIO43791.1"/>
    </source>
</evidence>
<dbReference type="SMART" id="SM00044">
    <property type="entry name" value="CYCc"/>
    <property type="match status" value="1"/>
</dbReference>
<gene>
    <name evidence="12" type="ORF">B5P45_14435</name>
</gene>
<feature type="modified residue" description="4-aspartylphosphate" evidence="9">
    <location>
        <position position="226"/>
    </location>
</feature>
<feature type="domain" description="Guanylate cyclase" evidence="11">
    <location>
        <begin position="347"/>
        <end position="473"/>
    </location>
</feature>
<dbReference type="InterPro" id="IPR011006">
    <property type="entry name" value="CheY-like_superfamily"/>
</dbReference>
<dbReference type="Proteomes" id="UP000232163">
    <property type="component" value="Unassembled WGS sequence"/>
</dbReference>
<dbReference type="PANTHER" id="PTHR11920">
    <property type="entry name" value="GUANYLYL CYCLASE"/>
    <property type="match status" value="1"/>
</dbReference>
<evidence type="ECO:0000256" key="9">
    <source>
        <dbReference type="PROSITE-ProRule" id="PRU00169"/>
    </source>
</evidence>
<dbReference type="Pfam" id="PF00512">
    <property type="entry name" value="HisKA"/>
    <property type="match status" value="1"/>
</dbReference>
<dbReference type="Gene3D" id="3.30.70.1230">
    <property type="entry name" value="Nucleotide cyclase"/>
    <property type="match status" value="1"/>
</dbReference>
<evidence type="ECO:0000259" key="10">
    <source>
        <dbReference type="PROSITE" id="PS50110"/>
    </source>
</evidence>
<dbReference type="OrthoDB" id="315417at2"/>
<comment type="caution">
    <text evidence="12">The sequence shown here is derived from an EMBL/GenBank/DDBJ whole genome shotgun (WGS) entry which is preliminary data.</text>
</comment>
<dbReference type="InterPro" id="IPR003661">
    <property type="entry name" value="HisK_dim/P_dom"/>
</dbReference>
<evidence type="ECO:0000256" key="7">
    <source>
        <dbReference type="ARBA" id="ARBA00023136"/>
    </source>
</evidence>
<dbReference type="CDD" id="cd07302">
    <property type="entry name" value="CHD"/>
    <property type="match status" value="1"/>
</dbReference>
<protein>
    <recommendedName>
        <fullName evidence="3">histidine kinase</fullName>
        <ecNumber evidence="3">2.7.13.3</ecNumber>
    </recommendedName>
</protein>
<dbReference type="GO" id="GO:0000155">
    <property type="term" value="F:phosphorelay sensor kinase activity"/>
    <property type="evidence" value="ECO:0007669"/>
    <property type="project" value="InterPro"/>
</dbReference>
<sequence length="517" mass="56970">MTQAPDIGYRAYVTRIVEKIVDPAQAILSYQELVVEEVREVGPAETLPDLETVLHAARELNAMIKRLLDREVSDASGIPTGLAMLRHDLRTPMNAIIGYSEMILEDFADSLSQRIADDISRVINEGRNLLEQIDAGLDISSFDRGEEPGNQTDATIAANLARTIAAGPSARPEETGRILVVDDSASNRDLLARRLGREGHTVVAASSGEEALKILETQEFDLALADILMPDMNGIELLGRLKSDARLREIRVIMISGLKDHDAVIRCIEAGAEDYLQKPIDPILLRARITACLERSRWRERERRYLSQIEFEKKRADELLHAILPRQVIRRLADGEEVIADRIETATIIFADIVNFTEYAARTPAAALVQRLGNLFSRFDELADQYGVEKIKTIGDAYMAAAGLPDPRPDHALAAVAFGKALLAEMSSGMGPKPPLTLRIGINTGPVIAGLIGRKRFVYDVWGHTVNVASRMESYGIPGRIQVSQSTFEALGANAMDAHQKVMEIRGIGKYTTYVLS</sequence>
<dbReference type="PROSITE" id="PS50125">
    <property type="entry name" value="GUANYLATE_CYCLASE_2"/>
    <property type="match status" value="1"/>
</dbReference>
<dbReference type="Pfam" id="PF00211">
    <property type="entry name" value="Guanylate_cyc"/>
    <property type="match status" value="1"/>
</dbReference>
<dbReference type="SUPFAM" id="SSF55073">
    <property type="entry name" value="Nucleotide cyclase"/>
    <property type="match status" value="1"/>
</dbReference>
<dbReference type="InterPro" id="IPR029787">
    <property type="entry name" value="Nucleotide_cyclase"/>
</dbReference>
<evidence type="ECO:0000256" key="5">
    <source>
        <dbReference type="ARBA" id="ARBA00022741"/>
    </source>
</evidence>
<dbReference type="Pfam" id="PF00072">
    <property type="entry name" value="Response_reg"/>
    <property type="match status" value="1"/>
</dbReference>
<comment type="catalytic activity">
    <reaction evidence="1">
        <text>ATP + protein L-histidine = ADP + protein N-phospho-L-histidine.</text>
        <dbReference type="EC" id="2.7.13.3"/>
    </reaction>
</comment>
<dbReference type="GO" id="GO:0016020">
    <property type="term" value="C:membrane"/>
    <property type="evidence" value="ECO:0007669"/>
    <property type="project" value="UniProtKB-SubCell"/>
</dbReference>
<accession>A0A2N9VWC3</accession>
<dbReference type="GO" id="GO:0004016">
    <property type="term" value="F:adenylate cyclase activity"/>
    <property type="evidence" value="ECO:0007669"/>
    <property type="project" value="UniProtKB-ARBA"/>
</dbReference>
<keyword evidence="4" id="KW-0812">Transmembrane</keyword>